<keyword evidence="3" id="KW-1185">Reference proteome</keyword>
<organism evidence="2 3">
    <name type="scientific">Alkalicella caledoniensis</name>
    <dbReference type="NCBI Taxonomy" id="2731377"/>
    <lineage>
        <taxon>Bacteria</taxon>
        <taxon>Bacillati</taxon>
        <taxon>Bacillota</taxon>
        <taxon>Clostridia</taxon>
        <taxon>Eubacteriales</taxon>
        <taxon>Proteinivoracaceae</taxon>
        <taxon>Alkalicella</taxon>
    </lineage>
</organism>
<accession>A0A7G9W517</accession>
<dbReference type="Proteomes" id="UP000516160">
    <property type="component" value="Chromosome"/>
</dbReference>
<gene>
    <name evidence="2" type="ORF">HYG86_02885</name>
</gene>
<evidence type="ECO:0000256" key="1">
    <source>
        <dbReference type="SAM" id="Phobius"/>
    </source>
</evidence>
<sequence>MFIKVIMLFLLVIAGTSFTFQGLTLTVQNFHWTSLVEVIAIFILMVLFPCIYLITFIRNYRLWKFTEIDKLLSVIKEKVEPTKKSKEQGIKVIKKNKEFFISEVTGLHTFFIFAFYRKERIETTDIQRVKEISDKKQNKNVLFFCTGHIDRTAKDYARNLDIKFVFEDYRYIGDFNIKKYFVAPQKKTVKNS</sequence>
<reference evidence="2 3" key="1">
    <citation type="submission" date="2020-07" db="EMBL/GenBank/DDBJ databases">
        <title>Alkalicella. sp. LB2 genome.</title>
        <authorList>
            <person name="Postec A."/>
            <person name="Quemeneur M."/>
        </authorList>
    </citation>
    <scope>NUCLEOTIDE SEQUENCE [LARGE SCALE GENOMIC DNA]</scope>
    <source>
        <strain evidence="2 3">LB2</strain>
    </source>
</reference>
<dbReference type="RefSeq" id="WP_213167444.1">
    <property type="nucleotide sequence ID" value="NZ_CP058559.1"/>
</dbReference>
<evidence type="ECO:0000313" key="2">
    <source>
        <dbReference type="EMBL" id="QNO13779.1"/>
    </source>
</evidence>
<evidence type="ECO:0000313" key="3">
    <source>
        <dbReference type="Proteomes" id="UP000516160"/>
    </source>
</evidence>
<proteinExistence type="predicted"/>
<dbReference type="KEGG" id="acae:HYG86_02885"/>
<protein>
    <submittedName>
        <fullName evidence="2">Uncharacterized protein</fullName>
    </submittedName>
</protein>
<feature type="transmembrane region" description="Helical" evidence="1">
    <location>
        <begin position="38"/>
        <end position="57"/>
    </location>
</feature>
<keyword evidence="1" id="KW-0472">Membrane</keyword>
<dbReference type="EMBL" id="CP058559">
    <property type="protein sequence ID" value="QNO13779.1"/>
    <property type="molecule type" value="Genomic_DNA"/>
</dbReference>
<dbReference type="AlphaFoldDB" id="A0A7G9W517"/>
<name>A0A7G9W517_ALKCA</name>
<keyword evidence="1" id="KW-1133">Transmembrane helix</keyword>
<keyword evidence="1" id="KW-0812">Transmembrane</keyword>